<dbReference type="Pfam" id="PF00061">
    <property type="entry name" value="Lipocalin"/>
    <property type="match status" value="1"/>
</dbReference>
<evidence type="ECO:0000313" key="7">
    <source>
        <dbReference type="EMBL" id="CAF3452549.1"/>
    </source>
</evidence>
<dbReference type="PRINTS" id="PR00178">
    <property type="entry name" value="FATTYACIDBP"/>
</dbReference>
<evidence type="ECO:0000313" key="12">
    <source>
        <dbReference type="Proteomes" id="UP000663825"/>
    </source>
</evidence>
<dbReference type="InterPro" id="IPR012674">
    <property type="entry name" value="Calycin"/>
</dbReference>
<dbReference type="Proteomes" id="UP000663862">
    <property type="component" value="Unassembled WGS sequence"/>
</dbReference>
<dbReference type="Proteomes" id="UP000663825">
    <property type="component" value="Unassembled WGS sequence"/>
</dbReference>
<accession>A0A817WH68</accession>
<dbReference type="EMBL" id="CAJNYU010000041">
    <property type="protein sequence ID" value="CAF3325483.1"/>
    <property type="molecule type" value="Genomic_DNA"/>
</dbReference>
<name>A0A817WH68_9BILA</name>
<evidence type="ECO:0000256" key="2">
    <source>
        <dbReference type="ARBA" id="ARBA00023121"/>
    </source>
</evidence>
<dbReference type="Proteomes" id="UP000663873">
    <property type="component" value="Unassembled WGS sequence"/>
</dbReference>
<dbReference type="InterPro" id="IPR000566">
    <property type="entry name" value="Lipocln_cytosolic_FA-bd_dom"/>
</dbReference>
<evidence type="ECO:0000313" key="10">
    <source>
        <dbReference type="EMBL" id="CAF4399112.1"/>
    </source>
</evidence>
<reference evidence="6" key="1">
    <citation type="submission" date="2021-02" db="EMBL/GenBank/DDBJ databases">
        <authorList>
            <person name="Nowell W R."/>
        </authorList>
    </citation>
    <scope>NUCLEOTIDE SEQUENCE</scope>
</reference>
<sequence length="162" mass="18609">MIALTEAQLFFDPATKEKQNIIMAATAGIEKLKGTWEYVDGEHFDDYMKEIGVGFALRQSAKLIKPKLIIKENDGKWMLKSESTLKSATYEFAPGVEFDETRLDGENVKSVIKFEKDKWLHTMRDKNGKESTIARWVDAQGQQQIEMKAGNVTARRWYKRAD</sequence>
<evidence type="ECO:0000313" key="5">
    <source>
        <dbReference type="EMBL" id="CAF3325483.1"/>
    </source>
</evidence>
<dbReference type="InterPro" id="IPR031259">
    <property type="entry name" value="ILBP"/>
</dbReference>
<protein>
    <recommendedName>
        <fullName evidence="3">Lipocalin/cytosolic fatty-acid binding domain-containing protein</fullName>
    </recommendedName>
</protein>
<evidence type="ECO:0000256" key="1">
    <source>
        <dbReference type="ARBA" id="ARBA00008390"/>
    </source>
</evidence>
<evidence type="ECO:0000313" key="11">
    <source>
        <dbReference type="EMBL" id="CAF4618704.1"/>
    </source>
</evidence>
<evidence type="ECO:0000313" key="8">
    <source>
        <dbReference type="EMBL" id="CAF3746000.1"/>
    </source>
</evidence>
<comment type="similarity">
    <text evidence="1">Belongs to the calycin superfamily. Fatty-acid binding protein (FABP) family.</text>
</comment>
<dbReference type="Proteomes" id="UP000663833">
    <property type="component" value="Unassembled WGS sequence"/>
</dbReference>
<feature type="domain" description="Lipocalin/cytosolic fatty-acid binding" evidence="3">
    <location>
        <begin position="34"/>
        <end position="139"/>
    </location>
</feature>
<dbReference type="EMBL" id="CAJOBS010000652">
    <property type="protein sequence ID" value="CAF4618704.1"/>
    <property type="molecule type" value="Genomic_DNA"/>
</dbReference>
<evidence type="ECO:0000313" key="9">
    <source>
        <dbReference type="EMBL" id="CAF4210552.1"/>
    </source>
</evidence>
<dbReference type="EMBL" id="CAJOBQ010000666">
    <property type="protein sequence ID" value="CAF4399112.1"/>
    <property type="molecule type" value="Genomic_DNA"/>
</dbReference>
<dbReference type="InterPro" id="IPR000463">
    <property type="entry name" value="Fatty_acid-bd"/>
</dbReference>
<dbReference type="SUPFAM" id="SSF50814">
    <property type="entry name" value="Lipocalins"/>
    <property type="match status" value="1"/>
</dbReference>
<evidence type="ECO:0000313" key="6">
    <source>
        <dbReference type="EMBL" id="CAF3356040.1"/>
    </source>
</evidence>
<dbReference type="EMBL" id="CAJNXB010004113">
    <property type="protein sequence ID" value="CAF3356040.1"/>
    <property type="molecule type" value="Genomic_DNA"/>
</dbReference>
<evidence type="ECO:0000313" key="13">
    <source>
        <dbReference type="Proteomes" id="UP000663873"/>
    </source>
</evidence>
<dbReference type="CDD" id="cd00742">
    <property type="entry name" value="FABP"/>
    <property type="match status" value="1"/>
</dbReference>
<dbReference type="EMBL" id="CAJOBP010000697">
    <property type="protein sequence ID" value="CAF4210552.1"/>
    <property type="molecule type" value="Genomic_DNA"/>
</dbReference>
<dbReference type="Proteomes" id="UP000663838">
    <property type="component" value="Unassembled WGS sequence"/>
</dbReference>
<dbReference type="OrthoDB" id="354351at2759"/>
<dbReference type="Proteomes" id="UP000663865">
    <property type="component" value="Unassembled WGS sequence"/>
</dbReference>
<comment type="caution">
    <text evidence="6">The sequence shown here is derived from an EMBL/GenBank/DDBJ whole genome shotgun (WGS) entry which is preliminary data.</text>
</comment>
<dbReference type="Gene3D" id="2.40.128.20">
    <property type="match status" value="1"/>
</dbReference>
<keyword evidence="2" id="KW-0446">Lipid-binding</keyword>
<proteinExistence type="inferred from homology"/>
<dbReference type="Proteomes" id="UP000663869">
    <property type="component" value="Unassembled WGS sequence"/>
</dbReference>
<dbReference type="PANTHER" id="PTHR11955">
    <property type="entry name" value="FATTY ACID BINDING PROTEIN"/>
    <property type="match status" value="1"/>
</dbReference>
<organism evidence="6 12">
    <name type="scientific">Rotaria socialis</name>
    <dbReference type="NCBI Taxonomy" id="392032"/>
    <lineage>
        <taxon>Eukaryota</taxon>
        <taxon>Metazoa</taxon>
        <taxon>Spiralia</taxon>
        <taxon>Gnathifera</taxon>
        <taxon>Rotifera</taxon>
        <taxon>Eurotatoria</taxon>
        <taxon>Bdelloidea</taxon>
        <taxon>Philodinida</taxon>
        <taxon>Philodinidae</taxon>
        <taxon>Rotaria</taxon>
    </lineage>
</organism>
<evidence type="ECO:0000259" key="3">
    <source>
        <dbReference type="Pfam" id="PF00061"/>
    </source>
</evidence>
<dbReference type="GO" id="GO:0008289">
    <property type="term" value="F:lipid binding"/>
    <property type="evidence" value="ECO:0007669"/>
    <property type="project" value="UniProtKB-KW"/>
</dbReference>
<evidence type="ECO:0000313" key="4">
    <source>
        <dbReference type="EMBL" id="CAF3234059.1"/>
    </source>
</evidence>
<dbReference type="Proteomes" id="UP000663872">
    <property type="component" value="Unassembled WGS sequence"/>
</dbReference>
<dbReference type="EMBL" id="CAJNYV010005500">
    <property type="protein sequence ID" value="CAF3746000.1"/>
    <property type="molecule type" value="Genomic_DNA"/>
</dbReference>
<keyword evidence="13" id="KW-1185">Reference proteome</keyword>
<gene>
    <name evidence="5" type="ORF">FME351_LOCUS1847</name>
    <name evidence="7" type="ORF">GRG538_LOCUS14337</name>
    <name evidence="8" type="ORF">KIK155_LOCUS29427</name>
    <name evidence="4" type="ORF">LUA448_LOCUS3899</name>
    <name evidence="6" type="ORF">TIS948_LOCUS23714</name>
    <name evidence="11" type="ORF">TOA249_LOCUS11804</name>
    <name evidence="10" type="ORF">TSG867_LOCUS12857</name>
    <name evidence="9" type="ORF">UJA718_LOCUS7116</name>
</gene>
<dbReference type="EMBL" id="CAJNYD010000225">
    <property type="protein sequence ID" value="CAF3234059.1"/>
    <property type="molecule type" value="Genomic_DNA"/>
</dbReference>
<dbReference type="AlphaFoldDB" id="A0A817WH68"/>
<dbReference type="EMBL" id="CAJNYT010002183">
    <property type="protein sequence ID" value="CAF3452549.1"/>
    <property type="molecule type" value="Genomic_DNA"/>
</dbReference>